<feature type="transmembrane region" description="Helical" evidence="9">
    <location>
        <begin position="342"/>
        <end position="364"/>
    </location>
</feature>
<evidence type="ECO:0000256" key="5">
    <source>
        <dbReference type="ARBA" id="ARBA00022840"/>
    </source>
</evidence>
<keyword evidence="12" id="KW-1185">Reference proteome</keyword>
<dbReference type="InterPro" id="IPR044746">
    <property type="entry name" value="ABCC_6TM_D1"/>
</dbReference>
<dbReference type="InterPro" id="IPR050173">
    <property type="entry name" value="ABC_transporter_C-like"/>
</dbReference>
<keyword evidence="6 9" id="KW-1133">Transmembrane helix</keyword>
<evidence type="ECO:0000256" key="9">
    <source>
        <dbReference type="SAM" id="Phobius"/>
    </source>
</evidence>
<keyword evidence="4" id="KW-0547">Nucleotide-binding</keyword>
<organism evidence="11 12">
    <name type="scientific">Miscanthus lutarioriparius</name>
    <dbReference type="NCBI Taxonomy" id="422564"/>
    <lineage>
        <taxon>Eukaryota</taxon>
        <taxon>Viridiplantae</taxon>
        <taxon>Streptophyta</taxon>
        <taxon>Embryophyta</taxon>
        <taxon>Tracheophyta</taxon>
        <taxon>Spermatophyta</taxon>
        <taxon>Magnoliopsida</taxon>
        <taxon>Liliopsida</taxon>
        <taxon>Poales</taxon>
        <taxon>Poaceae</taxon>
        <taxon>PACMAD clade</taxon>
        <taxon>Panicoideae</taxon>
        <taxon>Andropogonodae</taxon>
        <taxon>Andropogoneae</taxon>
        <taxon>Saccharinae</taxon>
        <taxon>Miscanthus</taxon>
    </lineage>
</organism>
<dbReference type="Gene3D" id="1.20.1560.10">
    <property type="entry name" value="ABC transporter type 1, transmembrane domain"/>
    <property type="match status" value="2"/>
</dbReference>
<dbReference type="InterPro" id="IPR011527">
    <property type="entry name" value="ABC1_TM_dom"/>
</dbReference>
<dbReference type="InterPro" id="IPR036640">
    <property type="entry name" value="ABC1_TM_sf"/>
</dbReference>
<protein>
    <recommendedName>
        <fullName evidence="10">ABC transmembrane type-1 domain-containing protein</fullName>
    </recommendedName>
</protein>
<dbReference type="OrthoDB" id="6500128at2759"/>
<proteinExistence type="predicted"/>
<evidence type="ECO:0000256" key="3">
    <source>
        <dbReference type="ARBA" id="ARBA00022692"/>
    </source>
</evidence>
<evidence type="ECO:0000313" key="12">
    <source>
        <dbReference type="Proteomes" id="UP000604825"/>
    </source>
</evidence>
<sequence>MALPWWLATTACASPPPGPGSFTDALVFLFLSPCPQRLLLAAVDLVFLVACLVHLARRCLRRGQGHPGPAAAPLSRTRAAAAEAEPSSFAAALPLPPVTGFTGHGSGAQEGEAEHTGTEDPPSSPYAAASFLSRATFSWINSLINKGYAADSLKTEDVPPVSAGHRAEAAYTLFMSNWPASPGSRHPVGVSLWLSFWPQLVLTAFHGLARLGAMYVGPSLIDRFVEFIRRGGTPWEGLRLVLILLSGKAVQTLASHHYSFQGQLLGMRIRGALQTALYRKSLRLTASARRAHGAGAIVNYMQVDAGIVSFAMHGLHGLWLMPLQIVVALLLLYSYLGPAVLMTLAVITAVTLVTAFANKLNLAYQAWEDTFGGKVRDIRREELGWLAKIMLFMCANTVVFSSGPLAMTVLVFGIYIASGGQLDAGKVFTATAFFGMLEGPMQNFLQTIVMSMQAFVSLDRLNKFLTDAEIDTAAVDHIESGGSGDTVAVKNGQGNGAELVTVLRGIDVEVRSEITAMVGTVGSGASHRCFPASWGRCTSSPARLAYVEAQHMFLRPLGSEMEPFKRTFYLESQCIRREIQKS</sequence>
<feature type="region of interest" description="Disordered" evidence="8">
    <location>
        <begin position="101"/>
        <end position="124"/>
    </location>
</feature>
<keyword evidence="5" id="KW-0067">ATP-binding</keyword>
<dbReference type="CDD" id="cd18579">
    <property type="entry name" value="ABC_6TM_ABCC_D1"/>
    <property type="match status" value="1"/>
</dbReference>
<dbReference type="GO" id="GO:0140359">
    <property type="term" value="F:ABC-type transporter activity"/>
    <property type="evidence" value="ECO:0007669"/>
    <property type="project" value="InterPro"/>
</dbReference>
<evidence type="ECO:0000256" key="7">
    <source>
        <dbReference type="ARBA" id="ARBA00023136"/>
    </source>
</evidence>
<comment type="caution">
    <text evidence="11">The sequence shown here is derived from an EMBL/GenBank/DDBJ whole genome shotgun (WGS) entry which is preliminary data.</text>
</comment>
<feature type="domain" description="ABC transmembrane type-1" evidence="10">
    <location>
        <begin position="200"/>
        <end position="453"/>
    </location>
</feature>
<feature type="transmembrane region" description="Helical" evidence="9">
    <location>
        <begin position="385"/>
        <end position="416"/>
    </location>
</feature>
<keyword evidence="3 9" id="KW-0812">Transmembrane</keyword>
<evidence type="ECO:0000259" key="10">
    <source>
        <dbReference type="PROSITE" id="PS50929"/>
    </source>
</evidence>
<accession>A0A811QSP0</accession>
<evidence type="ECO:0000313" key="11">
    <source>
        <dbReference type="EMBL" id="CAD6261446.1"/>
    </source>
</evidence>
<evidence type="ECO:0000256" key="6">
    <source>
        <dbReference type="ARBA" id="ARBA00022989"/>
    </source>
</evidence>
<dbReference type="PANTHER" id="PTHR24223">
    <property type="entry name" value="ATP-BINDING CASSETTE SUB-FAMILY C"/>
    <property type="match status" value="1"/>
</dbReference>
<feature type="transmembrane region" description="Helical" evidence="9">
    <location>
        <begin position="318"/>
        <end position="336"/>
    </location>
</feature>
<gene>
    <name evidence="11" type="ORF">NCGR_LOCUS44867</name>
</gene>
<dbReference type="SUPFAM" id="SSF90123">
    <property type="entry name" value="ABC transporter transmembrane region"/>
    <property type="match status" value="1"/>
</dbReference>
<evidence type="ECO:0000256" key="1">
    <source>
        <dbReference type="ARBA" id="ARBA00004141"/>
    </source>
</evidence>
<reference evidence="11" key="1">
    <citation type="submission" date="2020-10" db="EMBL/GenBank/DDBJ databases">
        <authorList>
            <person name="Han B."/>
            <person name="Lu T."/>
            <person name="Zhao Q."/>
            <person name="Huang X."/>
            <person name="Zhao Y."/>
        </authorList>
    </citation>
    <scope>NUCLEOTIDE SEQUENCE</scope>
</reference>
<dbReference type="GO" id="GO:0016020">
    <property type="term" value="C:membrane"/>
    <property type="evidence" value="ECO:0007669"/>
    <property type="project" value="UniProtKB-SubCell"/>
</dbReference>
<comment type="subcellular location">
    <subcellularLocation>
        <location evidence="1">Membrane</location>
        <topology evidence="1">Multi-pass membrane protein</topology>
    </subcellularLocation>
</comment>
<keyword evidence="2" id="KW-0813">Transport</keyword>
<keyword evidence="7 9" id="KW-0472">Membrane</keyword>
<name>A0A811QSP0_9POAL</name>
<evidence type="ECO:0000256" key="2">
    <source>
        <dbReference type="ARBA" id="ARBA00022448"/>
    </source>
</evidence>
<dbReference type="GO" id="GO:0005524">
    <property type="term" value="F:ATP binding"/>
    <property type="evidence" value="ECO:0007669"/>
    <property type="project" value="UniProtKB-KW"/>
</dbReference>
<evidence type="ECO:0000256" key="4">
    <source>
        <dbReference type="ARBA" id="ARBA00022741"/>
    </source>
</evidence>
<dbReference type="EMBL" id="CAJGYO010000011">
    <property type="protein sequence ID" value="CAD6261446.1"/>
    <property type="molecule type" value="Genomic_DNA"/>
</dbReference>
<dbReference type="Pfam" id="PF00664">
    <property type="entry name" value="ABC_membrane"/>
    <property type="match status" value="1"/>
</dbReference>
<dbReference type="PANTHER" id="PTHR24223:SF230">
    <property type="entry name" value="OS04G0209300 PROTEIN"/>
    <property type="match status" value="1"/>
</dbReference>
<evidence type="ECO:0000256" key="8">
    <source>
        <dbReference type="SAM" id="MobiDB-lite"/>
    </source>
</evidence>
<dbReference type="AlphaFoldDB" id="A0A811QSP0"/>
<feature type="transmembrane region" description="Helical" evidence="9">
    <location>
        <begin position="37"/>
        <end position="56"/>
    </location>
</feature>
<dbReference type="Proteomes" id="UP000604825">
    <property type="component" value="Unassembled WGS sequence"/>
</dbReference>
<dbReference type="PROSITE" id="PS50929">
    <property type="entry name" value="ABC_TM1F"/>
    <property type="match status" value="1"/>
</dbReference>